<sequence>MPKRSLARVNDVEEIVPGKVWKVRGRSELGDRDGYYIVKLVDLKGLKRYVCSCQDPSKPFSLRRAREGCSHIGAVIAYRRMKGEDRY</sequence>
<dbReference type="AlphaFoldDB" id="A0A497ENY2"/>
<evidence type="ECO:0000313" key="6">
    <source>
        <dbReference type="Proteomes" id="UP000278475"/>
    </source>
</evidence>
<evidence type="ECO:0000313" key="5">
    <source>
        <dbReference type="Proteomes" id="UP000272051"/>
    </source>
</evidence>
<dbReference type="EMBL" id="QMQX01000225">
    <property type="protein sequence ID" value="RLE49104.1"/>
    <property type="molecule type" value="Genomic_DNA"/>
</dbReference>
<evidence type="ECO:0000256" key="1">
    <source>
        <dbReference type="PROSITE-ProRule" id="PRU00325"/>
    </source>
</evidence>
<organism evidence="3 5">
    <name type="scientific">Thermoproteota archaeon</name>
    <dbReference type="NCBI Taxonomy" id="2056631"/>
    <lineage>
        <taxon>Archaea</taxon>
        <taxon>Thermoproteota</taxon>
    </lineage>
</organism>
<reference evidence="5 6" key="1">
    <citation type="submission" date="2018-06" db="EMBL/GenBank/DDBJ databases">
        <title>Extensive metabolic versatility and redundancy in microbially diverse, dynamic hydrothermal sediments.</title>
        <authorList>
            <person name="Dombrowski N."/>
            <person name="Teske A."/>
            <person name="Baker B.J."/>
        </authorList>
    </citation>
    <scope>NUCLEOTIDE SEQUENCE [LARGE SCALE GENOMIC DNA]</scope>
    <source>
        <strain evidence="3">B34_G17</strain>
        <strain evidence="4">B66_G16</strain>
    </source>
</reference>
<dbReference type="Proteomes" id="UP000278475">
    <property type="component" value="Unassembled WGS sequence"/>
</dbReference>
<dbReference type="EMBL" id="QMQV01000019">
    <property type="protein sequence ID" value="RLE49885.1"/>
    <property type="molecule type" value="Genomic_DNA"/>
</dbReference>
<feature type="domain" description="SWIM-type" evidence="2">
    <location>
        <begin position="36"/>
        <end position="80"/>
    </location>
</feature>
<dbReference type="Proteomes" id="UP000272051">
    <property type="component" value="Unassembled WGS sequence"/>
</dbReference>
<dbReference type="PROSITE" id="PS50966">
    <property type="entry name" value="ZF_SWIM"/>
    <property type="match status" value="1"/>
</dbReference>
<comment type="caution">
    <text evidence="3">The sequence shown here is derived from an EMBL/GenBank/DDBJ whole genome shotgun (WGS) entry which is preliminary data.</text>
</comment>
<keyword evidence="1" id="KW-0479">Metal-binding</keyword>
<proteinExistence type="predicted"/>
<evidence type="ECO:0000259" key="2">
    <source>
        <dbReference type="PROSITE" id="PS50966"/>
    </source>
</evidence>
<gene>
    <name evidence="4" type="ORF">DRJ31_03310</name>
    <name evidence="3" type="ORF">DRJ33_08520</name>
</gene>
<accession>A0A497ENY2</accession>
<protein>
    <recommendedName>
        <fullName evidence="2">SWIM-type domain-containing protein</fullName>
    </recommendedName>
</protein>
<keyword evidence="1" id="KW-0863">Zinc-finger</keyword>
<evidence type="ECO:0000313" key="3">
    <source>
        <dbReference type="EMBL" id="RLE49104.1"/>
    </source>
</evidence>
<dbReference type="GO" id="GO:0008270">
    <property type="term" value="F:zinc ion binding"/>
    <property type="evidence" value="ECO:0007669"/>
    <property type="project" value="UniProtKB-KW"/>
</dbReference>
<dbReference type="InterPro" id="IPR007527">
    <property type="entry name" value="Znf_SWIM"/>
</dbReference>
<name>A0A497ENY2_9CREN</name>
<evidence type="ECO:0000313" key="4">
    <source>
        <dbReference type="EMBL" id="RLE49885.1"/>
    </source>
</evidence>
<keyword evidence="1" id="KW-0862">Zinc</keyword>